<dbReference type="Gene3D" id="1.10.287.690">
    <property type="entry name" value="Helix hairpin bin"/>
    <property type="match status" value="1"/>
</dbReference>
<dbReference type="InterPro" id="IPR006134">
    <property type="entry name" value="DNA-dir_DNA_pol_B_multi_dom"/>
</dbReference>
<evidence type="ECO:0000256" key="1">
    <source>
        <dbReference type="ARBA" id="ARBA00005755"/>
    </source>
</evidence>
<evidence type="ECO:0000256" key="3">
    <source>
        <dbReference type="ARBA" id="ARBA00022679"/>
    </source>
</evidence>
<dbReference type="Gene3D" id="1.10.132.60">
    <property type="entry name" value="DNA polymerase family B, C-terminal domain"/>
    <property type="match status" value="1"/>
</dbReference>
<dbReference type="EMBL" id="DTBP01000017">
    <property type="protein sequence ID" value="HGQ73936.1"/>
    <property type="molecule type" value="Genomic_DNA"/>
</dbReference>
<evidence type="ECO:0000256" key="7">
    <source>
        <dbReference type="ARBA" id="ARBA00049244"/>
    </source>
</evidence>
<evidence type="ECO:0000256" key="2">
    <source>
        <dbReference type="ARBA" id="ARBA00012417"/>
    </source>
</evidence>
<reference evidence="9" key="1">
    <citation type="journal article" date="2020" name="mSystems">
        <title>Genome- and Community-Level Interaction Insights into Carbon Utilization and Element Cycling Functions of Hydrothermarchaeota in Hydrothermal Sediment.</title>
        <authorList>
            <person name="Zhou Z."/>
            <person name="Liu Y."/>
            <person name="Xu W."/>
            <person name="Pan J."/>
            <person name="Luo Z.H."/>
            <person name="Li M."/>
        </authorList>
    </citation>
    <scope>NUCLEOTIDE SEQUENCE [LARGE SCALE GENOMIC DNA]</scope>
    <source>
        <strain evidence="9">SpSt-648</strain>
    </source>
</reference>
<dbReference type="InterPro" id="IPR006172">
    <property type="entry name" value="DNA-dir_DNA_pol_B"/>
</dbReference>
<name>A0A7C4JLD6_STAMA</name>
<evidence type="ECO:0000259" key="8">
    <source>
        <dbReference type="Pfam" id="PF00136"/>
    </source>
</evidence>
<dbReference type="Gene3D" id="3.90.1600.10">
    <property type="entry name" value="Palm domain of DNA polymerase"/>
    <property type="match status" value="1"/>
</dbReference>
<comment type="catalytic activity">
    <reaction evidence="7">
        <text>DNA(n) + a 2'-deoxyribonucleoside 5'-triphosphate = DNA(n+1) + diphosphate</text>
        <dbReference type="Rhea" id="RHEA:22508"/>
        <dbReference type="Rhea" id="RHEA-COMP:17339"/>
        <dbReference type="Rhea" id="RHEA-COMP:17340"/>
        <dbReference type="ChEBI" id="CHEBI:33019"/>
        <dbReference type="ChEBI" id="CHEBI:61560"/>
        <dbReference type="ChEBI" id="CHEBI:173112"/>
        <dbReference type="EC" id="2.7.7.7"/>
    </reaction>
</comment>
<comment type="similarity">
    <text evidence="1">Belongs to the DNA polymerase type-B family.</text>
</comment>
<sequence>MIFVAKWFLDVKVLGDKCFLELYDDMSRSIERVMNKLKFYGYVLVKEPEEIARILLYENLVNEAWVEDWYKPPYYRDKCRVLVYTTNSFENYRYLYSLFKRRGFHIVNNYPHPFIEALYRAGLKPLTKLYGGSTWDPREHDPVIDYATIRVENGFYIVETNDGVEAVQSIRDLIEILRTIKPLLVFSNSLVYFAVINEDEGVVKTPYSWITIGSYTPHIVFEWCRLSYTPLSLMNNATIGRLLSTIEVLRARDWKYLVDREWSRVEGFRTIDELFVWDRGGSIHQPKPGLYWNVCQIDFKSLYPSIIVKLNVSGETVNDPYCAKQLITQYTPHKVCLDRDGLVASVISNLIDLKDLYEKLFDETRLKLYDERRSAVKWILVASFGYLGYRNSIFGSVSAHEVVTSTSRFVTAEAIRKILKLGFRVIHVLVDSLFVEGVENLDECREIAEVVGDELGYRLKVDAHYIWLYIPRSVTTGLGSSNKYYGVLSTGGLKIKGLTIIRRDIPIFIKQIGSRVFEELASAKNAVELRKAICRAVEVIENAERMLMNREVDIKLLVFSREGKVSYRKPPRYAILSKPPYMYVATRTGFTPLNALEDLDEVDYSYYVKLLNRIREELPVPEEIN</sequence>
<dbReference type="GO" id="GO:0000166">
    <property type="term" value="F:nucleotide binding"/>
    <property type="evidence" value="ECO:0007669"/>
    <property type="project" value="InterPro"/>
</dbReference>
<dbReference type="AlphaFoldDB" id="A0A7C4JLD6"/>
<dbReference type="PANTHER" id="PTHR10322">
    <property type="entry name" value="DNA POLYMERASE CATALYTIC SUBUNIT"/>
    <property type="match status" value="1"/>
</dbReference>
<dbReference type="GO" id="GO:0003887">
    <property type="term" value="F:DNA-directed DNA polymerase activity"/>
    <property type="evidence" value="ECO:0007669"/>
    <property type="project" value="UniProtKB-KW"/>
</dbReference>
<evidence type="ECO:0000256" key="5">
    <source>
        <dbReference type="ARBA" id="ARBA00022932"/>
    </source>
</evidence>
<dbReference type="SMART" id="SM00486">
    <property type="entry name" value="POLBc"/>
    <property type="match status" value="1"/>
</dbReference>
<keyword evidence="6" id="KW-0238">DNA-binding</keyword>
<accession>A0A7C4JLD6</accession>
<dbReference type="InterPro" id="IPR042087">
    <property type="entry name" value="DNA_pol_B_thumb"/>
</dbReference>
<keyword evidence="3" id="KW-0808">Transferase</keyword>
<dbReference type="InterPro" id="IPR043502">
    <property type="entry name" value="DNA/RNA_pol_sf"/>
</dbReference>
<dbReference type="GO" id="GO:0006261">
    <property type="term" value="P:DNA-templated DNA replication"/>
    <property type="evidence" value="ECO:0007669"/>
    <property type="project" value="TreeGrafter"/>
</dbReference>
<comment type="caution">
    <text evidence="9">The sequence shown here is derived from an EMBL/GenBank/DDBJ whole genome shotgun (WGS) entry which is preliminary data.</text>
</comment>
<dbReference type="Pfam" id="PF00136">
    <property type="entry name" value="DNA_pol_B"/>
    <property type="match status" value="1"/>
</dbReference>
<evidence type="ECO:0000256" key="6">
    <source>
        <dbReference type="ARBA" id="ARBA00023125"/>
    </source>
</evidence>
<evidence type="ECO:0000256" key="4">
    <source>
        <dbReference type="ARBA" id="ARBA00022695"/>
    </source>
</evidence>
<dbReference type="GO" id="GO:0003677">
    <property type="term" value="F:DNA binding"/>
    <property type="evidence" value="ECO:0007669"/>
    <property type="project" value="UniProtKB-KW"/>
</dbReference>
<keyword evidence="4" id="KW-0548">Nucleotidyltransferase</keyword>
<dbReference type="SUPFAM" id="SSF56672">
    <property type="entry name" value="DNA/RNA polymerases"/>
    <property type="match status" value="1"/>
</dbReference>
<dbReference type="EC" id="2.7.7.7" evidence="2"/>
<protein>
    <recommendedName>
        <fullName evidence="2">DNA-directed DNA polymerase</fullName>
        <ecNumber evidence="2">2.7.7.7</ecNumber>
    </recommendedName>
</protein>
<dbReference type="InterPro" id="IPR023211">
    <property type="entry name" value="DNA_pol_palm_dom_sf"/>
</dbReference>
<feature type="domain" description="DNA-directed DNA polymerase family B multifunctional" evidence="8">
    <location>
        <begin position="279"/>
        <end position="592"/>
    </location>
</feature>
<organism evidence="9">
    <name type="scientific">Staphylothermus marinus</name>
    <dbReference type="NCBI Taxonomy" id="2280"/>
    <lineage>
        <taxon>Archaea</taxon>
        <taxon>Thermoproteota</taxon>
        <taxon>Thermoprotei</taxon>
        <taxon>Desulfurococcales</taxon>
        <taxon>Desulfurococcaceae</taxon>
        <taxon>Staphylothermus</taxon>
    </lineage>
</organism>
<proteinExistence type="inferred from homology"/>
<evidence type="ECO:0000313" key="9">
    <source>
        <dbReference type="EMBL" id="HGQ73936.1"/>
    </source>
</evidence>
<dbReference type="InterPro" id="IPR050240">
    <property type="entry name" value="DNA_pol_type-B"/>
</dbReference>
<gene>
    <name evidence="9" type="ORF">ENU20_02530</name>
</gene>
<dbReference type="PANTHER" id="PTHR10322:SF23">
    <property type="entry name" value="DNA POLYMERASE DELTA CATALYTIC SUBUNIT"/>
    <property type="match status" value="1"/>
</dbReference>
<keyword evidence="5" id="KW-0239">DNA-directed DNA polymerase</keyword>